<dbReference type="AlphaFoldDB" id="M2MWR9"/>
<keyword evidence="2" id="KW-1185">Reference proteome</keyword>
<dbReference type="GeneID" id="19112097"/>
<organism evidence="1 2">
    <name type="scientific">Baudoinia panamericana (strain UAMH 10762)</name>
    <name type="common">Angels' share fungus</name>
    <name type="synonym">Baudoinia compniacensis (strain UAMH 10762)</name>
    <dbReference type="NCBI Taxonomy" id="717646"/>
    <lineage>
        <taxon>Eukaryota</taxon>
        <taxon>Fungi</taxon>
        <taxon>Dikarya</taxon>
        <taxon>Ascomycota</taxon>
        <taxon>Pezizomycotina</taxon>
        <taxon>Dothideomycetes</taxon>
        <taxon>Dothideomycetidae</taxon>
        <taxon>Mycosphaerellales</taxon>
        <taxon>Teratosphaeriaceae</taxon>
        <taxon>Baudoinia</taxon>
    </lineage>
</organism>
<evidence type="ECO:0000313" key="1">
    <source>
        <dbReference type="EMBL" id="EMC91044.1"/>
    </source>
</evidence>
<gene>
    <name evidence="1" type="ORF">BAUCODRAFT_333356</name>
</gene>
<dbReference type="RefSeq" id="XP_007681957.1">
    <property type="nucleotide sequence ID" value="XM_007683767.1"/>
</dbReference>
<accession>M2MWR9</accession>
<dbReference type="EMBL" id="KB445565">
    <property type="protein sequence ID" value="EMC91044.1"/>
    <property type="molecule type" value="Genomic_DNA"/>
</dbReference>
<protein>
    <submittedName>
        <fullName evidence="1">Uncharacterized protein</fullName>
    </submittedName>
</protein>
<proteinExistence type="predicted"/>
<dbReference type="KEGG" id="bcom:BAUCODRAFT_333356"/>
<evidence type="ECO:0000313" key="2">
    <source>
        <dbReference type="Proteomes" id="UP000011761"/>
    </source>
</evidence>
<reference evidence="1 2" key="1">
    <citation type="journal article" date="2012" name="PLoS Pathog.">
        <title>Diverse lifestyles and strategies of plant pathogenesis encoded in the genomes of eighteen Dothideomycetes fungi.</title>
        <authorList>
            <person name="Ohm R.A."/>
            <person name="Feau N."/>
            <person name="Henrissat B."/>
            <person name="Schoch C.L."/>
            <person name="Horwitz B.A."/>
            <person name="Barry K.W."/>
            <person name="Condon B.J."/>
            <person name="Copeland A.C."/>
            <person name="Dhillon B."/>
            <person name="Glaser F."/>
            <person name="Hesse C.N."/>
            <person name="Kosti I."/>
            <person name="LaButti K."/>
            <person name="Lindquist E.A."/>
            <person name="Lucas S."/>
            <person name="Salamov A.A."/>
            <person name="Bradshaw R.E."/>
            <person name="Ciuffetti L."/>
            <person name="Hamelin R.C."/>
            <person name="Kema G.H.J."/>
            <person name="Lawrence C."/>
            <person name="Scott J.A."/>
            <person name="Spatafora J.W."/>
            <person name="Turgeon B.G."/>
            <person name="de Wit P.J.G.M."/>
            <person name="Zhong S."/>
            <person name="Goodwin S.B."/>
            <person name="Grigoriev I.V."/>
        </authorList>
    </citation>
    <scope>NUCLEOTIDE SEQUENCE [LARGE SCALE GENOMIC DNA]</scope>
    <source>
        <strain evidence="1 2">UAMH 10762</strain>
    </source>
</reference>
<dbReference type="HOGENOM" id="CLU_2026279_0_0_1"/>
<dbReference type="Proteomes" id="UP000011761">
    <property type="component" value="Unassembled WGS sequence"/>
</dbReference>
<sequence length="122" mass="13875">MLAAWAELHFSACRLGYHLRRSANISPTDVPWPTVCCVEDSLTSVFSCVTTITGRCTTHYGLVDVEMNRDFSLRTERFTNLDPPLTIPSSFWEQTPHHFLLVGLLRPWSNMRLIHGRLGMAV</sequence>
<name>M2MWR9_BAUPA</name>